<dbReference type="STRING" id="1434110.MSHOH_2853"/>
<dbReference type="Proteomes" id="UP000033101">
    <property type="component" value="Chromosome"/>
</dbReference>
<dbReference type="KEGG" id="mhor:MSHOH_2853"/>
<accession>A0A0E3SEH6</accession>
<evidence type="ECO:0000313" key="3">
    <source>
        <dbReference type="EMBL" id="AKB79336.1"/>
    </source>
</evidence>
<dbReference type="HOGENOM" id="CLU_084118_2_0_2"/>
<dbReference type="GO" id="GO:0003700">
    <property type="term" value="F:DNA-binding transcription factor activity"/>
    <property type="evidence" value="ECO:0007669"/>
    <property type="project" value="InterPro"/>
</dbReference>
<dbReference type="Pfam" id="PF13412">
    <property type="entry name" value="HTH_24"/>
    <property type="match status" value="1"/>
</dbReference>
<feature type="domain" description="HTH arsR-type" evidence="2">
    <location>
        <begin position="174"/>
        <end position="248"/>
    </location>
</feature>
<dbReference type="SUPFAM" id="SSF46785">
    <property type="entry name" value="Winged helix' DNA-binding domain"/>
    <property type="match status" value="2"/>
</dbReference>
<sequence length="255" mass="29182">MFTSTKLEKKLTACLLFFLLISTARATEYIISPAPGDEFGASINGEEVIILEDTVEPYWHFLLWLAAMQILSVIDILLYILLYPAKLIFAILGFRMVDYSNTVGVLKRKNIYVFIKENPGTCVSEIANNMGLNRGTLRYHLAVLEAENLVESHNDHGRVRYFQNSSTFDEKEKLVISALQNEIARKIICNILDEECNTNRDLALSTGISKSTVTWHMKQLKELDLITENKMGNSTTYSINPIYREEIEKAYMEFF</sequence>
<proteinExistence type="predicted"/>
<dbReference type="PANTHER" id="PTHR36216">
    <property type="entry name" value="TRANSCRIPTIONAL REGULATOR, TRMB"/>
    <property type="match status" value="1"/>
</dbReference>
<dbReference type="RefSeq" id="WP_048140923.1">
    <property type="nucleotide sequence ID" value="NZ_CP009516.1"/>
</dbReference>
<keyword evidence="1" id="KW-1133">Transmembrane helix</keyword>
<keyword evidence="1" id="KW-0472">Membrane</keyword>
<organism evidence="3 4">
    <name type="scientific">Methanosarcina horonobensis HB-1 = JCM 15518</name>
    <dbReference type="NCBI Taxonomy" id="1434110"/>
    <lineage>
        <taxon>Archaea</taxon>
        <taxon>Methanobacteriati</taxon>
        <taxon>Methanobacteriota</taxon>
        <taxon>Stenosarchaea group</taxon>
        <taxon>Methanomicrobia</taxon>
        <taxon>Methanosarcinales</taxon>
        <taxon>Methanosarcinaceae</taxon>
        <taxon>Methanosarcina</taxon>
    </lineage>
</organism>
<dbReference type="EMBL" id="CP009516">
    <property type="protein sequence ID" value="AKB79336.1"/>
    <property type="molecule type" value="Genomic_DNA"/>
</dbReference>
<dbReference type="InterPro" id="IPR036388">
    <property type="entry name" value="WH-like_DNA-bd_sf"/>
</dbReference>
<dbReference type="InterPro" id="IPR056504">
    <property type="entry name" value="HTH_HVO_0163_N"/>
</dbReference>
<feature type="transmembrane region" description="Helical" evidence="1">
    <location>
        <begin position="61"/>
        <end position="82"/>
    </location>
</feature>
<dbReference type="Pfam" id="PF24266">
    <property type="entry name" value="HTH_HVO_0163_N"/>
    <property type="match status" value="1"/>
</dbReference>
<dbReference type="PATRIC" id="fig|1434110.4.peg.3679"/>
<evidence type="ECO:0000313" key="4">
    <source>
        <dbReference type="Proteomes" id="UP000033101"/>
    </source>
</evidence>
<name>A0A0E3SEH6_9EURY</name>
<protein>
    <recommendedName>
        <fullName evidence="2">HTH arsR-type domain-containing protein</fullName>
    </recommendedName>
</protein>
<gene>
    <name evidence="3" type="ORF">MSHOH_2853</name>
</gene>
<dbReference type="InterPro" id="IPR036390">
    <property type="entry name" value="WH_DNA-bd_sf"/>
</dbReference>
<dbReference type="CDD" id="cd00090">
    <property type="entry name" value="HTH_ARSR"/>
    <property type="match status" value="2"/>
</dbReference>
<dbReference type="AlphaFoldDB" id="A0A0E3SEH6"/>
<dbReference type="SMART" id="SM00418">
    <property type="entry name" value="HTH_ARSR"/>
    <property type="match status" value="1"/>
</dbReference>
<reference evidence="3 4" key="1">
    <citation type="submission" date="2014-07" db="EMBL/GenBank/DDBJ databases">
        <title>Methanogenic archaea and the global carbon cycle.</title>
        <authorList>
            <person name="Henriksen J.R."/>
            <person name="Luke J."/>
            <person name="Reinhart S."/>
            <person name="Benedict M.N."/>
            <person name="Youngblut N.D."/>
            <person name="Metcalf M.E."/>
            <person name="Whitaker R.J."/>
            <person name="Metcalf W.W."/>
        </authorList>
    </citation>
    <scope>NUCLEOTIDE SEQUENCE [LARGE SCALE GENOMIC DNA]</scope>
    <source>
        <strain evidence="3 4">HB-1</strain>
    </source>
</reference>
<dbReference type="InterPro" id="IPR011991">
    <property type="entry name" value="ArsR-like_HTH"/>
</dbReference>
<evidence type="ECO:0000256" key="1">
    <source>
        <dbReference type="SAM" id="Phobius"/>
    </source>
</evidence>
<evidence type="ECO:0000259" key="2">
    <source>
        <dbReference type="SMART" id="SM00418"/>
    </source>
</evidence>
<keyword evidence="1" id="KW-0812">Transmembrane</keyword>
<keyword evidence="4" id="KW-1185">Reference proteome</keyword>
<dbReference type="InterPro" id="IPR001845">
    <property type="entry name" value="HTH_ArsR_DNA-bd_dom"/>
</dbReference>
<dbReference type="GeneID" id="24832173"/>
<dbReference type="Gene3D" id="1.10.10.10">
    <property type="entry name" value="Winged helix-like DNA-binding domain superfamily/Winged helix DNA-binding domain"/>
    <property type="match status" value="2"/>
</dbReference>
<dbReference type="PANTHER" id="PTHR36216:SF1">
    <property type="entry name" value="HTH ARSR-TYPE DOMAIN-CONTAINING PROTEIN"/>
    <property type="match status" value="1"/>
</dbReference>